<feature type="transmembrane region" description="Helical" evidence="6">
    <location>
        <begin position="439"/>
        <end position="459"/>
    </location>
</feature>
<feature type="transmembrane region" description="Helical" evidence="6">
    <location>
        <begin position="292"/>
        <end position="318"/>
    </location>
</feature>
<dbReference type="GO" id="GO:0005886">
    <property type="term" value="C:plasma membrane"/>
    <property type="evidence" value="ECO:0007669"/>
    <property type="project" value="UniProtKB-SubCell"/>
</dbReference>
<feature type="transmembrane region" description="Helical" evidence="6">
    <location>
        <begin position="114"/>
        <end position="131"/>
    </location>
</feature>
<sequence length="475" mass="53671">MSTAIKVAKNTAFLFCGRLITKVISLFILLYVARYLGPVDFGKFSFAFSFIYFFSIISEAGVHDILVREAAKEPHNAGKLIGNATILKVILSIVALLLAFIVINLIGYPETTKNALYVASLGLLITSINSFDVIYEITLRMEYSVLFSVASRIFFLLFVLIATLTNSTLIVFIFASVAADLLQNLLAFLFSEKFVKTEFNLESNIIMKMLRDALPVSIASVFIMIYFRIDVVMLSFLKSDIDVGFYSSAYRLTEAFTFLPSILIVSIFPLMSKYKKNSPELFNYIFIHSFKYLFASGLLIGVIITFLAKDIILLIYGIEYYESIKILQILIWATSIMFVNTLLSSTYISSGNQKIIAKVSAFAALFNVGLNLILIPLFASVGAALATVATEFIVMIFGIYWITKNILHRYLFNEIFFPLIAAFLLVIYLLFFGTYINLLLLYSLSIFIFLGILHVTGWLNSEDKQLFRKVILYKR</sequence>
<feature type="transmembrane region" description="Helical" evidence="6">
    <location>
        <begin position="355"/>
        <end position="375"/>
    </location>
</feature>
<evidence type="ECO:0000256" key="2">
    <source>
        <dbReference type="ARBA" id="ARBA00022475"/>
    </source>
</evidence>
<evidence type="ECO:0000256" key="3">
    <source>
        <dbReference type="ARBA" id="ARBA00022692"/>
    </source>
</evidence>
<dbReference type="PANTHER" id="PTHR30250">
    <property type="entry name" value="PST FAMILY PREDICTED COLANIC ACID TRANSPORTER"/>
    <property type="match status" value="1"/>
</dbReference>
<keyword evidence="5 6" id="KW-0472">Membrane</keyword>
<accession>A0A0F8BD57</accession>
<comment type="subcellular location">
    <subcellularLocation>
        <location evidence="1">Cell membrane</location>
        <topology evidence="1">Multi-pass membrane protein</topology>
    </subcellularLocation>
</comment>
<dbReference type="Proteomes" id="UP000034578">
    <property type="component" value="Unassembled WGS sequence"/>
</dbReference>
<organism evidence="7 8">
    <name type="scientific">Methanosarcina mazei</name>
    <name type="common">Methanosarcina frisia</name>
    <dbReference type="NCBI Taxonomy" id="2209"/>
    <lineage>
        <taxon>Archaea</taxon>
        <taxon>Methanobacteriati</taxon>
        <taxon>Methanobacteriota</taxon>
        <taxon>Stenosarchaea group</taxon>
        <taxon>Methanomicrobia</taxon>
        <taxon>Methanosarcinales</taxon>
        <taxon>Methanosarcinaceae</taxon>
        <taxon>Methanosarcina</taxon>
    </lineage>
</organism>
<dbReference type="PANTHER" id="PTHR30250:SF11">
    <property type="entry name" value="O-ANTIGEN TRANSPORTER-RELATED"/>
    <property type="match status" value="1"/>
</dbReference>
<feature type="transmembrane region" description="Helical" evidence="6">
    <location>
        <begin position="12"/>
        <end position="32"/>
    </location>
</feature>
<feature type="transmembrane region" description="Helical" evidence="6">
    <location>
        <begin position="415"/>
        <end position="433"/>
    </location>
</feature>
<dbReference type="Pfam" id="PF01943">
    <property type="entry name" value="Polysacc_synt"/>
    <property type="match status" value="1"/>
</dbReference>
<dbReference type="InterPro" id="IPR002797">
    <property type="entry name" value="Polysacc_synth"/>
</dbReference>
<dbReference type="RefSeq" id="WP_048049520.1">
    <property type="nucleotide sequence ID" value="NZ_JJOS01000118.1"/>
</dbReference>
<evidence type="ECO:0000256" key="5">
    <source>
        <dbReference type="ARBA" id="ARBA00023136"/>
    </source>
</evidence>
<evidence type="ECO:0000313" key="8">
    <source>
        <dbReference type="Proteomes" id="UP000034578"/>
    </source>
</evidence>
<feature type="transmembrane region" description="Helical" evidence="6">
    <location>
        <begin position="381"/>
        <end position="403"/>
    </location>
</feature>
<proteinExistence type="predicted"/>
<keyword evidence="3 6" id="KW-0812">Transmembrane</keyword>
<keyword evidence="8" id="KW-1185">Reference proteome</keyword>
<evidence type="ECO:0000256" key="4">
    <source>
        <dbReference type="ARBA" id="ARBA00022989"/>
    </source>
</evidence>
<keyword evidence="2" id="KW-1003">Cell membrane</keyword>
<feature type="transmembrane region" description="Helical" evidence="6">
    <location>
        <begin position="44"/>
        <end position="66"/>
    </location>
</feature>
<feature type="transmembrane region" description="Helical" evidence="6">
    <location>
        <begin position="169"/>
        <end position="190"/>
    </location>
</feature>
<feature type="transmembrane region" description="Helical" evidence="6">
    <location>
        <begin position="86"/>
        <end position="108"/>
    </location>
</feature>
<reference evidence="7 8" key="1">
    <citation type="journal article" date="2015" name="ISME J.">
        <title>Genomic and phenotypic differentiation among Methanosarcina mazei populations from Columbia River sediment.</title>
        <authorList>
            <person name="Youngblut N.D."/>
            <person name="Wirth J.S."/>
            <person name="Henriksen J.R."/>
            <person name="Smith M."/>
            <person name="Simon H."/>
            <person name="Metcalf W.W."/>
            <person name="Whitaker R.J."/>
        </authorList>
    </citation>
    <scope>NUCLEOTIDE SEQUENCE [LARGE SCALE GENOMIC DNA]</scope>
    <source>
        <strain evidence="7 8">2.F.A.2.4</strain>
    </source>
</reference>
<dbReference type="PATRIC" id="fig|2209.59.peg.4453"/>
<protein>
    <submittedName>
        <fullName evidence="7">Transporter</fullName>
    </submittedName>
</protein>
<dbReference type="EMBL" id="JJOS01000118">
    <property type="protein sequence ID" value="KKF99280.1"/>
    <property type="molecule type" value="Genomic_DNA"/>
</dbReference>
<evidence type="ECO:0000256" key="6">
    <source>
        <dbReference type="SAM" id="Phobius"/>
    </source>
</evidence>
<name>A0A0F8BD57_METMZ</name>
<comment type="caution">
    <text evidence="7">The sequence shown here is derived from an EMBL/GenBank/DDBJ whole genome shotgun (WGS) entry which is preliminary data.</text>
</comment>
<evidence type="ECO:0000256" key="1">
    <source>
        <dbReference type="ARBA" id="ARBA00004651"/>
    </source>
</evidence>
<keyword evidence="4 6" id="KW-1133">Transmembrane helix</keyword>
<evidence type="ECO:0000313" key="7">
    <source>
        <dbReference type="EMBL" id="KKF99280.1"/>
    </source>
</evidence>
<dbReference type="InterPro" id="IPR050833">
    <property type="entry name" value="Poly_Biosynth_Transport"/>
</dbReference>
<feature type="transmembrane region" description="Helical" evidence="6">
    <location>
        <begin position="210"/>
        <end position="229"/>
    </location>
</feature>
<feature type="transmembrane region" description="Helical" evidence="6">
    <location>
        <begin position="143"/>
        <end position="163"/>
    </location>
</feature>
<dbReference type="CDD" id="cd13128">
    <property type="entry name" value="MATE_Wzx_like"/>
    <property type="match status" value="1"/>
</dbReference>
<feature type="transmembrane region" description="Helical" evidence="6">
    <location>
        <begin position="324"/>
        <end position="343"/>
    </location>
</feature>
<feature type="transmembrane region" description="Helical" evidence="6">
    <location>
        <begin position="249"/>
        <end position="271"/>
    </location>
</feature>
<dbReference type="AlphaFoldDB" id="A0A0F8BD57"/>
<gene>
    <name evidence="7" type="ORF">DU47_20755</name>
</gene>